<evidence type="ECO:0000313" key="2">
    <source>
        <dbReference type="Proteomes" id="UP000001312"/>
    </source>
</evidence>
<name>A7EQ76_SCLS1</name>
<gene>
    <name evidence="1" type="ORF">SS1G_07476</name>
</gene>
<dbReference type="KEGG" id="ssl:SS1G_07476"/>
<dbReference type="InParanoid" id="A7EQ76"/>
<reference evidence="2" key="1">
    <citation type="journal article" date="2011" name="PLoS Genet.">
        <title>Genomic analysis of the necrotrophic fungal pathogens Sclerotinia sclerotiorum and Botrytis cinerea.</title>
        <authorList>
            <person name="Amselem J."/>
            <person name="Cuomo C.A."/>
            <person name="van Kan J.A."/>
            <person name="Viaud M."/>
            <person name="Benito E.P."/>
            <person name="Couloux A."/>
            <person name="Coutinho P.M."/>
            <person name="de Vries R.P."/>
            <person name="Dyer P.S."/>
            <person name="Fillinger S."/>
            <person name="Fournier E."/>
            <person name="Gout L."/>
            <person name="Hahn M."/>
            <person name="Kohn L."/>
            <person name="Lapalu N."/>
            <person name="Plummer K.M."/>
            <person name="Pradier J.M."/>
            <person name="Quevillon E."/>
            <person name="Sharon A."/>
            <person name="Simon A."/>
            <person name="ten Have A."/>
            <person name="Tudzynski B."/>
            <person name="Tudzynski P."/>
            <person name="Wincker P."/>
            <person name="Andrew M."/>
            <person name="Anthouard V."/>
            <person name="Beever R.E."/>
            <person name="Beffa R."/>
            <person name="Benoit I."/>
            <person name="Bouzid O."/>
            <person name="Brault B."/>
            <person name="Chen Z."/>
            <person name="Choquer M."/>
            <person name="Collemare J."/>
            <person name="Cotton P."/>
            <person name="Danchin E.G."/>
            <person name="Da Silva C."/>
            <person name="Gautier A."/>
            <person name="Giraud C."/>
            <person name="Giraud T."/>
            <person name="Gonzalez C."/>
            <person name="Grossetete S."/>
            <person name="Guldener U."/>
            <person name="Henrissat B."/>
            <person name="Howlett B.J."/>
            <person name="Kodira C."/>
            <person name="Kretschmer M."/>
            <person name="Lappartient A."/>
            <person name="Leroch M."/>
            <person name="Levis C."/>
            <person name="Mauceli E."/>
            <person name="Neuveglise C."/>
            <person name="Oeser B."/>
            <person name="Pearson M."/>
            <person name="Poulain J."/>
            <person name="Poussereau N."/>
            <person name="Quesneville H."/>
            <person name="Rascle C."/>
            <person name="Schumacher J."/>
            <person name="Segurens B."/>
            <person name="Sexton A."/>
            <person name="Silva E."/>
            <person name="Sirven C."/>
            <person name="Soanes D.M."/>
            <person name="Talbot N.J."/>
            <person name="Templeton M."/>
            <person name="Yandava C."/>
            <person name="Yarden O."/>
            <person name="Zeng Q."/>
            <person name="Rollins J.A."/>
            <person name="Lebrun M.H."/>
            <person name="Dickman M."/>
        </authorList>
    </citation>
    <scope>NUCLEOTIDE SEQUENCE [LARGE SCALE GENOMIC DNA]</scope>
    <source>
        <strain evidence="2">ATCC 18683 / 1980 / Ss-1</strain>
    </source>
</reference>
<dbReference type="RefSeq" id="XP_001592029.1">
    <property type="nucleotide sequence ID" value="XM_001591979.1"/>
</dbReference>
<keyword evidence="2" id="KW-1185">Reference proteome</keyword>
<organism evidence="1 2">
    <name type="scientific">Sclerotinia sclerotiorum (strain ATCC 18683 / 1980 / Ss-1)</name>
    <name type="common">White mold</name>
    <name type="synonym">Whetzelinia sclerotiorum</name>
    <dbReference type="NCBI Taxonomy" id="665079"/>
    <lineage>
        <taxon>Eukaryota</taxon>
        <taxon>Fungi</taxon>
        <taxon>Dikarya</taxon>
        <taxon>Ascomycota</taxon>
        <taxon>Pezizomycotina</taxon>
        <taxon>Leotiomycetes</taxon>
        <taxon>Helotiales</taxon>
        <taxon>Sclerotiniaceae</taxon>
        <taxon>Sclerotinia</taxon>
    </lineage>
</organism>
<dbReference type="GeneID" id="5487886"/>
<sequence length="60" mass="6984">MTWLSLSGEYAQRRGVIGLWRSYVLDFDTPLPKRNEKLVCRGAKMTVLWQELSRLLGWAS</sequence>
<dbReference type="AlphaFoldDB" id="A7EQ76"/>
<dbReference type="HOGENOM" id="CLU_2943192_0_0_1"/>
<dbReference type="Proteomes" id="UP000001312">
    <property type="component" value="Unassembled WGS sequence"/>
</dbReference>
<accession>A7EQ76</accession>
<protein>
    <submittedName>
        <fullName evidence="1">Uncharacterized protein</fullName>
    </submittedName>
</protein>
<dbReference type="EMBL" id="CH476629">
    <property type="protein sequence ID" value="EDO04992.1"/>
    <property type="molecule type" value="Genomic_DNA"/>
</dbReference>
<proteinExistence type="predicted"/>
<evidence type="ECO:0000313" key="1">
    <source>
        <dbReference type="EMBL" id="EDO04992.1"/>
    </source>
</evidence>